<dbReference type="SUPFAM" id="SSF63829">
    <property type="entry name" value="Calcium-dependent phosphotriesterase"/>
    <property type="match status" value="1"/>
</dbReference>
<protein>
    <submittedName>
        <fullName evidence="2">Uncharacterized protein</fullName>
    </submittedName>
</protein>
<evidence type="ECO:0000256" key="1">
    <source>
        <dbReference type="SAM" id="MobiDB-lite"/>
    </source>
</evidence>
<evidence type="ECO:0000313" key="2">
    <source>
        <dbReference type="EMBL" id="AFM19350.1"/>
    </source>
</evidence>
<proteinExistence type="predicted"/>
<feature type="compositionally biased region" description="Low complexity" evidence="1">
    <location>
        <begin position="36"/>
        <end position="49"/>
    </location>
</feature>
<feature type="compositionally biased region" description="Low complexity" evidence="1">
    <location>
        <begin position="64"/>
        <end position="74"/>
    </location>
</feature>
<name>I4BPZ3_MYCCN</name>
<dbReference type="eggNOG" id="ENOG5030IS1">
    <property type="taxonomic scope" value="Bacteria"/>
</dbReference>
<dbReference type="HOGENOM" id="CLU_372484_0_0_11"/>
<dbReference type="Proteomes" id="UP000006057">
    <property type="component" value="Chromosome"/>
</dbReference>
<feature type="region of interest" description="Disordered" evidence="1">
    <location>
        <begin position="36"/>
        <end position="170"/>
    </location>
</feature>
<feature type="compositionally biased region" description="Basic and acidic residues" evidence="1">
    <location>
        <begin position="153"/>
        <end position="164"/>
    </location>
</feature>
<accession>I4BPZ3</accession>
<dbReference type="RefSeq" id="WP_014817818.1">
    <property type="nucleotide sequence ID" value="NC_018027.1"/>
</dbReference>
<dbReference type="AlphaFoldDB" id="I4BPZ3"/>
<dbReference type="EMBL" id="CP003053">
    <property type="protein sequence ID" value="AFM19350.1"/>
    <property type="molecule type" value="Genomic_DNA"/>
</dbReference>
<organism evidence="2 3">
    <name type="scientific">Mycolicibacterium chubuense (strain NBB4)</name>
    <name type="common">Mycobacterium chubuense</name>
    <dbReference type="NCBI Taxonomy" id="710421"/>
    <lineage>
        <taxon>Bacteria</taxon>
        <taxon>Bacillati</taxon>
        <taxon>Actinomycetota</taxon>
        <taxon>Actinomycetes</taxon>
        <taxon>Mycobacteriales</taxon>
        <taxon>Mycobacteriaceae</taxon>
        <taxon>Mycolicibacterium</taxon>
    </lineage>
</organism>
<dbReference type="KEGG" id="mcb:Mycch_4648"/>
<evidence type="ECO:0000313" key="3">
    <source>
        <dbReference type="Proteomes" id="UP000006057"/>
    </source>
</evidence>
<gene>
    <name evidence="2" type="ordered locus">Mycch_4648</name>
</gene>
<keyword evidence="3" id="KW-1185">Reference proteome</keyword>
<dbReference type="PATRIC" id="fig|710421.3.peg.4635"/>
<reference evidence="2 3" key="1">
    <citation type="submission" date="2012-06" db="EMBL/GenBank/DDBJ databases">
        <title>Complete sequence of chromosome of Mycobacterium chubuense NBB4.</title>
        <authorList>
            <consortium name="US DOE Joint Genome Institute"/>
            <person name="Lucas S."/>
            <person name="Han J."/>
            <person name="Lapidus A."/>
            <person name="Cheng J.-F."/>
            <person name="Goodwin L."/>
            <person name="Pitluck S."/>
            <person name="Peters L."/>
            <person name="Mikhailova N."/>
            <person name="Teshima H."/>
            <person name="Detter J.C."/>
            <person name="Han C."/>
            <person name="Tapia R."/>
            <person name="Land M."/>
            <person name="Hauser L."/>
            <person name="Kyrpides N."/>
            <person name="Ivanova N."/>
            <person name="Pagani I."/>
            <person name="Mattes T."/>
            <person name="Holmes A."/>
            <person name="Rutledge P."/>
            <person name="Paulsen I."/>
            <person name="Coleman N."/>
            <person name="Woyke T."/>
        </authorList>
    </citation>
    <scope>NUCLEOTIDE SEQUENCE [LARGE SCALE GENOMIC DNA]</scope>
    <source>
        <strain evidence="2 3">NBB4</strain>
    </source>
</reference>
<dbReference type="STRING" id="710421.Mycch_4648"/>
<sequence precursor="true">MALEKHVGRVGALAVALGIGSAVAVMPGVAWAEPNNSGSAAASQNSGDSARGHGPLRHERARPAASTESAGSSESSEESSEATDRSAAKRRSHGSRRAPAAGTHAAQAEADGRTTSQAKEDTDDTTSSKSARPRKAALGLDEPARTPVSVPESRAHRISIKDVDPSPAGTGTDAVGVVSAAPEVPRTVKALFAPRATSHRPDAPEPPGASPLLWTMLAAARRQLGELRDAAAFTRIAATGCEVAPDASSTSTPGLATQPVVIGADGTIYQVTVEANATTGRLTGGTRVSIVGPDGRVLKTRTLFGAPTEASNAVARDDGSLLVTTYSPLLNRTFVSEIGPSGLVRPAGSASGNVLAPVSLAADGTAYVETRINPSFDLGHKLIRISPNNTTRVYSAFISPSPPVVAPDGSAYLLTQNLFSQATVLMAIGPDGTVRRTAPRSDVQVVGQPVIGTDGRGYWAVTYDNADGARVTDVYTFTGNSSTIRHIDGDVSTYRLVPAGDGVYVPVVNNAVGTTSIARIGATAIEISQPGIGYLIDPIDVTPDGTVYASVYDYVTKTYSVAVYRPDGSVTQTEIAGDIVQSGYPRPPTEGFPTPNPDNTGYVAYTSGGHSYLAVLSADGTITGTVALPDGTEVTRPVSFDADGRAYQVVETPGSADHAVSVVSASTGAVTATLPGYLVTGHDSLEFGPDGTGYLITVEGYATTLNPTYHIVSFDNTGTVVASLDVTGFLNRNPVDYRSQGYFNEPLTFGPDGTAYASFGVFSSDQDGGVYALTPAGATRILAINDPKTSLMPVIVDSAGTPYVTVTREDGDSYVTTVVPLTA</sequence>
<dbReference type="OrthoDB" id="4626648at2"/>